<sequence>MIDETTDRTVNEYVTAMVGGELFGLPIGRVQDVFVPDRVTRVPLAPPEIAGILNLRGRIVTLVDLCHRLGLEHRDPSVMAIGVELKGESYGLMIDQVGEVMSLDVADFERNPVNLDRNLAAVTSGIYRLESQLLLVLDIDRVLDIGRGAAAA</sequence>
<dbReference type="SMART" id="SM00260">
    <property type="entry name" value="CheW"/>
    <property type="match status" value="1"/>
</dbReference>
<dbReference type="RefSeq" id="WP_115515259.1">
    <property type="nucleotide sequence ID" value="NZ_QRGO01000001.1"/>
</dbReference>
<dbReference type="GO" id="GO:0006935">
    <property type="term" value="P:chemotaxis"/>
    <property type="evidence" value="ECO:0007669"/>
    <property type="project" value="InterPro"/>
</dbReference>
<dbReference type="Proteomes" id="UP000263993">
    <property type="component" value="Unassembled WGS sequence"/>
</dbReference>
<evidence type="ECO:0000259" key="1">
    <source>
        <dbReference type="PROSITE" id="PS50851"/>
    </source>
</evidence>
<gene>
    <name evidence="2" type="ORF">DXH78_00670</name>
</gene>
<dbReference type="InterPro" id="IPR039315">
    <property type="entry name" value="CheW"/>
</dbReference>
<evidence type="ECO:0000313" key="2">
    <source>
        <dbReference type="EMBL" id="RDV03232.1"/>
    </source>
</evidence>
<dbReference type="AlphaFoldDB" id="A0A371B6V1"/>
<reference evidence="3" key="1">
    <citation type="submission" date="2018-08" db="EMBL/GenBank/DDBJ databases">
        <authorList>
            <person name="Kim S.-J."/>
            <person name="Jung G.-Y."/>
        </authorList>
    </citation>
    <scope>NUCLEOTIDE SEQUENCE [LARGE SCALE GENOMIC DNA]</scope>
    <source>
        <strain evidence="3">GY_H</strain>
    </source>
</reference>
<protein>
    <submittedName>
        <fullName evidence="2">Chemotaxis protein CheW</fullName>
    </submittedName>
</protein>
<dbReference type="Gene3D" id="2.40.50.180">
    <property type="entry name" value="CheA-289, Domain 4"/>
    <property type="match status" value="1"/>
</dbReference>
<organism evidence="2 3">
    <name type="scientific">Undibacter mobilis</name>
    <dbReference type="NCBI Taxonomy" id="2292256"/>
    <lineage>
        <taxon>Bacteria</taxon>
        <taxon>Pseudomonadati</taxon>
        <taxon>Pseudomonadota</taxon>
        <taxon>Alphaproteobacteria</taxon>
        <taxon>Hyphomicrobiales</taxon>
        <taxon>Nitrobacteraceae</taxon>
        <taxon>Undibacter</taxon>
    </lineage>
</organism>
<name>A0A371B6V1_9BRAD</name>
<dbReference type="Gene3D" id="2.30.30.40">
    <property type="entry name" value="SH3 Domains"/>
    <property type="match status" value="1"/>
</dbReference>
<dbReference type="InterPro" id="IPR036061">
    <property type="entry name" value="CheW-like_dom_sf"/>
</dbReference>
<dbReference type="PANTHER" id="PTHR22617:SF23">
    <property type="entry name" value="CHEMOTAXIS PROTEIN CHEW"/>
    <property type="match status" value="1"/>
</dbReference>
<dbReference type="OrthoDB" id="9794382at2"/>
<proteinExistence type="predicted"/>
<dbReference type="InterPro" id="IPR002545">
    <property type="entry name" value="CheW-lke_dom"/>
</dbReference>
<feature type="domain" description="CheW-like" evidence="1">
    <location>
        <begin position="10"/>
        <end position="148"/>
    </location>
</feature>
<dbReference type="PANTHER" id="PTHR22617">
    <property type="entry name" value="CHEMOTAXIS SENSOR HISTIDINE KINASE-RELATED"/>
    <property type="match status" value="1"/>
</dbReference>
<dbReference type="EMBL" id="QRGO01000001">
    <property type="protein sequence ID" value="RDV03232.1"/>
    <property type="molecule type" value="Genomic_DNA"/>
</dbReference>
<dbReference type="PROSITE" id="PS50851">
    <property type="entry name" value="CHEW"/>
    <property type="match status" value="1"/>
</dbReference>
<dbReference type="GO" id="GO:0005829">
    <property type="term" value="C:cytosol"/>
    <property type="evidence" value="ECO:0007669"/>
    <property type="project" value="TreeGrafter"/>
</dbReference>
<accession>A0A371B6V1</accession>
<evidence type="ECO:0000313" key="3">
    <source>
        <dbReference type="Proteomes" id="UP000263993"/>
    </source>
</evidence>
<dbReference type="SUPFAM" id="SSF50341">
    <property type="entry name" value="CheW-like"/>
    <property type="match status" value="1"/>
</dbReference>
<dbReference type="GO" id="GO:0007165">
    <property type="term" value="P:signal transduction"/>
    <property type="evidence" value="ECO:0007669"/>
    <property type="project" value="InterPro"/>
</dbReference>
<dbReference type="Pfam" id="PF01584">
    <property type="entry name" value="CheW"/>
    <property type="match status" value="1"/>
</dbReference>
<keyword evidence="3" id="KW-1185">Reference proteome</keyword>
<comment type="caution">
    <text evidence="2">The sequence shown here is derived from an EMBL/GenBank/DDBJ whole genome shotgun (WGS) entry which is preliminary data.</text>
</comment>